<reference evidence="9 10" key="1">
    <citation type="submission" date="2023-04" db="EMBL/GenBank/DDBJ databases">
        <authorList>
            <person name="Hsu D."/>
        </authorList>
    </citation>
    <scope>NUCLEOTIDE SEQUENCE [LARGE SCALE GENOMIC DNA]</scope>
    <source>
        <strain evidence="9 10">MK1</strain>
    </source>
</reference>
<dbReference type="PANTHER" id="PTHR30429:SF0">
    <property type="entry name" value="METHIONINE-BINDING LIPOPROTEIN METQ"/>
    <property type="match status" value="1"/>
</dbReference>
<keyword evidence="10" id="KW-1185">Reference proteome</keyword>
<keyword evidence="2 8" id="KW-0732">Signal</keyword>
<dbReference type="InterPro" id="IPR004872">
    <property type="entry name" value="Lipoprotein_NlpA"/>
</dbReference>
<dbReference type="Proteomes" id="UP001329915">
    <property type="component" value="Chromosome"/>
</dbReference>
<accession>A0AAU0UT67</accession>
<evidence type="ECO:0000256" key="2">
    <source>
        <dbReference type="ARBA" id="ARBA00022729"/>
    </source>
</evidence>
<evidence type="ECO:0000256" key="1">
    <source>
        <dbReference type="ARBA" id="ARBA00004635"/>
    </source>
</evidence>
<evidence type="ECO:0000256" key="4">
    <source>
        <dbReference type="ARBA" id="ARBA00023139"/>
    </source>
</evidence>
<keyword evidence="5 6" id="KW-0449">Lipoprotein</keyword>
<gene>
    <name evidence="9" type="ORF">MFMK1_003327</name>
</gene>
<feature type="chain" id="PRO_5043894258" description="Lipoprotein" evidence="8">
    <location>
        <begin position="23"/>
        <end position="286"/>
    </location>
</feature>
<evidence type="ECO:0000313" key="9">
    <source>
        <dbReference type="EMBL" id="WRO23467.1"/>
    </source>
</evidence>
<dbReference type="Pfam" id="PF03180">
    <property type="entry name" value="Lipoprotein_9"/>
    <property type="match status" value="1"/>
</dbReference>
<evidence type="ECO:0000256" key="5">
    <source>
        <dbReference type="ARBA" id="ARBA00023288"/>
    </source>
</evidence>
<comment type="similarity">
    <text evidence="6">Belongs to the nlpA lipoprotein family.</text>
</comment>
<keyword evidence="4" id="KW-0564">Palmitate</keyword>
<dbReference type="RefSeq" id="WP_366922850.1">
    <property type="nucleotide sequence ID" value="NZ_CP121694.1"/>
</dbReference>
<evidence type="ECO:0000256" key="3">
    <source>
        <dbReference type="ARBA" id="ARBA00023136"/>
    </source>
</evidence>
<dbReference type="GO" id="GO:0016020">
    <property type="term" value="C:membrane"/>
    <property type="evidence" value="ECO:0007669"/>
    <property type="project" value="UniProtKB-SubCell"/>
</dbReference>
<dbReference type="KEGG" id="dbc:MFMK1_003327"/>
<sequence>MQIKKVLILLLVLGLTTGLAVGCGGQDNEKTPGEDQQGAAKEEVTKLLVGATPVPHAEILQEAKKLLVDKGIELEIIEFTDYVTPNKALANGDLDANYFQHVPYLDDFKEKNNLDLTHTVAVHFEPMGIYSQSIDSLDNLKDGDKVAVPNDPTNEARALLLLQDNGLITLKEGVGMEATKQDIESKKIDVEIVELEAAQIPRSLGDVGAAVINGNYAIDAGLNPATDAITAETKDSLAAQTYGNVVAIRTGEENREEIKALDEVLTSPEIKQFIEDKYRGAVVPMF</sequence>
<evidence type="ECO:0000313" key="10">
    <source>
        <dbReference type="Proteomes" id="UP001329915"/>
    </source>
</evidence>
<evidence type="ECO:0000256" key="8">
    <source>
        <dbReference type="SAM" id="SignalP"/>
    </source>
</evidence>
<evidence type="ECO:0000256" key="6">
    <source>
        <dbReference type="PIRNR" id="PIRNR002854"/>
    </source>
</evidence>
<keyword evidence="3" id="KW-0472">Membrane</keyword>
<dbReference type="CDD" id="cd13597">
    <property type="entry name" value="PBP2_lipoprotein_Tp32"/>
    <property type="match status" value="1"/>
</dbReference>
<feature type="signal peptide" evidence="8">
    <location>
        <begin position="1"/>
        <end position="22"/>
    </location>
</feature>
<evidence type="ECO:0000256" key="7">
    <source>
        <dbReference type="PIRSR" id="PIRSR002854-1"/>
    </source>
</evidence>
<protein>
    <recommendedName>
        <fullName evidence="6">Lipoprotein</fullName>
    </recommendedName>
</protein>
<dbReference type="EMBL" id="CP121694">
    <property type="protein sequence ID" value="WRO23467.1"/>
    <property type="molecule type" value="Genomic_DNA"/>
</dbReference>
<dbReference type="SUPFAM" id="SSF53850">
    <property type="entry name" value="Periplasmic binding protein-like II"/>
    <property type="match status" value="1"/>
</dbReference>
<name>A0AAU0UT67_9FIRM</name>
<feature type="lipid moiety-binding region" description="S-diacylglycerol cysteine" evidence="7">
    <location>
        <position position="23"/>
    </location>
</feature>
<dbReference type="AlphaFoldDB" id="A0AAU0UT67"/>
<comment type="subcellular location">
    <subcellularLocation>
        <location evidence="1">Membrane</location>
        <topology evidence="1">Lipid-anchor</topology>
    </subcellularLocation>
</comment>
<dbReference type="PIRSF" id="PIRSF002854">
    <property type="entry name" value="MetQ"/>
    <property type="match status" value="1"/>
</dbReference>
<dbReference type="PANTHER" id="PTHR30429">
    <property type="entry name" value="D-METHIONINE-BINDING LIPOPROTEIN METQ"/>
    <property type="match status" value="1"/>
</dbReference>
<proteinExistence type="inferred from homology"/>
<dbReference type="PROSITE" id="PS51257">
    <property type="entry name" value="PROKAR_LIPOPROTEIN"/>
    <property type="match status" value="1"/>
</dbReference>
<dbReference type="Gene3D" id="3.40.190.10">
    <property type="entry name" value="Periplasmic binding protein-like II"/>
    <property type="match status" value="2"/>
</dbReference>
<organism evidence="9 10">
    <name type="scientific">Metallumcola ferriviriculae</name>
    <dbReference type="NCBI Taxonomy" id="3039180"/>
    <lineage>
        <taxon>Bacteria</taxon>
        <taxon>Bacillati</taxon>
        <taxon>Bacillota</taxon>
        <taxon>Clostridia</taxon>
        <taxon>Neomoorellales</taxon>
        <taxon>Desulfitibacteraceae</taxon>
        <taxon>Metallumcola</taxon>
    </lineage>
</organism>